<evidence type="ECO:0000313" key="8">
    <source>
        <dbReference type="EMBL" id="MBR0561731.1"/>
    </source>
</evidence>
<dbReference type="InterPro" id="IPR023048">
    <property type="entry name" value="NADH:quinone_OxRdtase_FMN_depd"/>
</dbReference>
<dbReference type="EMBL" id="JAGQFT020000002">
    <property type="protein sequence ID" value="MBS7456009.1"/>
    <property type="molecule type" value="Genomic_DNA"/>
</dbReference>
<comment type="catalytic activity">
    <reaction evidence="5">
        <text>N,N-dimethyl-1,4-phenylenediamine + anthranilate + 2 NAD(+) = 2-(4-dimethylaminophenyl)diazenylbenzoate + 2 NADH + 2 H(+)</text>
        <dbReference type="Rhea" id="RHEA:55872"/>
        <dbReference type="ChEBI" id="CHEBI:15378"/>
        <dbReference type="ChEBI" id="CHEBI:15783"/>
        <dbReference type="ChEBI" id="CHEBI:16567"/>
        <dbReference type="ChEBI" id="CHEBI:57540"/>
        <dbReference type="ChEBI" id="CHEBI:57945"/>
        <dbReference type="ChEBI" id="CHEBI:71579"/>
        <dbReference type="EC" id="1.7.1.17"/>
    </reaction>
    <physiologicalReaction direction="right-to-left" evidence="5">
        <dbReference type="Rhea" id="RHEA:55874"/>
    </physiologicalReaction>
</comment>
<name>A0A8J7VT15_9GAMM</name>
<evidence type="ECO:0000256" key="1">
    <source>
        <dbReference type="ARBA" id="ARBA00022630"/>
    </source>
</evidence>
<reference evidence="8" key="2">
    <citation type="submission" date="2021-04" db="EMBL/GenBank/DDBJ databases">
        <authorList>
            <person name="Karlyshev A.V."/>
        </authorList>
    </citation>
    <scope>NUCLEOTIDE SEQUENCE</scope>
    <source>
        <strain evidence="8">LMG 29479</strain>
    </source>
</reference>
<dbReference type="PANTHER" id="PTHR43741:SF4">
    <property type="entry name" value="FMN-DEPENDENT NADH:QUINONE OXIDOREDUCTASE"/>
    <property type="match status" value="1"/>
</dbReference>
<dbReference type="GO" id="GO:0010181">
    <property type="term" value="F:FMN binding"/>
    <property type="evidence" value="ECO:0007669"/>
    <property type="project" value="UniProtKB-UniRule"/>
</dbReference>
<feature type="domain" description="Flavodoxin-like fold" evidence="7">
    <location>
        <begin position="3"/>
        <end position="192"/>
    </location>
</feature>
<evidence type="ECO:0000256" key="6">
    <source>
        <dbReference type="HAMAP-Rule" id="MF_01216"/>
    </source>
</evidence>
<evidence type="ECO:0000313" key="10">
    <source>
        <dbReference type="Proteomes" id="UP000675747"/>
    </source>
</evidence>
<comment type="cofactor">
    <cofactor evidence="6">
        <name>FMN</name>
        <dbReference type="ChEBI" id="CHEBI:58210"/>
    </cofactor>
    <text evidence="6">Binds 1 FMN per subunit.</text>
</comment>
<dbReference type="EC" id="1.6.5.-" evidence="6"/>
<evidence type="ECO:0000259" key="7">
    <source>
        <dbReference type="Pfam" id="PF02525"/>
    </source>
</evidence>
<protein>
    <recommendedName>
        <fullName evidence="6">FMN dependent NADH:quinone oxidoreductase</fullName>
        <ecNumber evidence="6">1.6.5.-</ecNumber>
    </recommendedName>
    <alternativeName>
        <fullName evidence="6">Azo-dye reductase</fullName>
    </alternativeName>
    <alternativeName>
        <fullName evidence="6">FMN-dependent NADH-azo compound oxidoreductase</fullName>
    </alternativeName>
    <alternativeName>
        <fullName evidence="6">FMN-dependent NADH-azoreductase</fullName>
        <ecNumber evidence="6">1.7.1.17</ecNumber>
    </alternativeName>
</protein>
<dbReference type="Gene3D" id="3.40.50.360">
    <property type="match status" value="1"/>
</dbReference>
<keyword evidence="2 6" id="KW-0288">FMN</keyword>
<dbReference type="PANTHER" id="PTHR43741">
    <property type="entry name" value="FMN-DEPENDENT NADH-AZOREDUCTASE 1"/>
    <property type="match status" value="1"/>
</dbReference>
<comment type="catalytic activity">
    <reaction evidence="6">
        <text>2 a quinone + NADH + H(+) = 2 a 1,4-benzosemiquinone + NAD(+)</text>
        <dbReference type="Rhea" id="RHEA:65952"/>
        <dbReference type="ChEBI" id="CHEBI:15378"/>
        <dbReference type="ChEBI" id="CHEBI:57540"/>
        <dbReference type="ChEBI" id="CHEBI:57945"/>
        <dbReference type="ChEBI" id="CHEBI:132124"/>
        <dbReference type="ChEBI" id="CHEBI:134225"/>
    </reaction>
</comment>
<evidence type="ECO:0000256" key="2">
    <source>
        <dbReference type="ARBA" id="ARBA00022643"/>
    </source>
</evidence>
<feature type="binding site" evidence="6">
    <location>
        <position position="10"/>
    </location>
    <ligand>
        <name>FMN</name>
        <dbReference type="ChEBI" id="CHEBI:58210"/>
    </ligand>
</feature>
<accession>A0A8J7VT15</accession>
<comment type="function">
    <text evidence="6">Also exhibits azoreductase activity. Catalyzes the reductive cleavage of the azo bond in aromatic azo compounds to the corresponding amines.</text>
</comment>
<keyword evidence="10" id="KW-1185">Reference proteome</keyword>
<evidence type="ECO:0000256" key="3">
    <source>
        <dbReference type="ARBA" id="ARBA00023002"/>
    </source>
</evidence>
<dbReference type="Proteomes" id="UP000675747">
    <property type="component" value="Unassembled WGS sequence"/>
</dbReference>
<comment type="similarity">
    <text evidence="6">Belongs to the azoreductase type 1 family.</text>
</comment>
<comment type="caution">
    <text evidence="6">Lacks conserved residue(s) required for the propagation of feature annotation.</text>
</comment>
<organism evidence="8">
    <name type="scientific">Coralloluteibacterium stylophorae</name>
    <dbReference type="NCBI Taxonomy" id="1776034"/>
    <lineage>
        <taxon>Bacteria</taxon>
        <taxon>Pseudomonadati</taxon>
        <taxon>Pseudomonadota</taxon>
        <taxon>Gammaproteobacteria</taxon>
        <taxon>Lysobacterales</taxon>
        <taxon>Lysobacteraceae</taxon>
        <taxon>Coralloluteibacterium</taxon>
    </lineage>
</organism>
<evidence type="ECO:0000256" key="5">
    <source>
        <dbReference type="ARBA" id="ARBA00048542"/>
    </source>
</evidence>
<dbReference type="HAMAP" id="MF_01216">
    <property type="entry name" value="Azoreductase_type1"/>
    <property type="match status" value="1"/>
</dbReference>
<dbReference type="EC" id="1.7.1.17" evidence="6"/>
<dbReference type="GO" id="GO:0016655">
    <property type="term" value="F:oxidoreductase activity, acting on NAD(P)H, quinone or similar compound as acceptor"/>
    <property type="evidence" value="ECO:0007669"/>
    <property type="project" value="InterPro"/>
</dbReference>
<dbReference type="GO" id="GO:0016652">
    <property type="term" value="F:oxidoreductase activity, acting on NAD(P)H as acceptor"/>
    <property type="evidence" value="ECO:0007669"/>
    <property type="project" value="UniProtKB-UniRule"/>
</dbReference>
<dbReference type="EMBL" id="JAGQFT010000019">
    <property type="protein sequence ID" value="MBR0561731.1"/>
    <property type="molecule type" value="Genomic_DNA"/>
</dbReference>
<dbReference type="AlphaFoldDB" id="A0A8J7VT15"/>
<gene>
    <name evidence="6" type="primary">azoR</name>
    <name evidence="9" type="ORF">KB893_002525</name>
    <name evidence="8" type="ORF">KB893_04235</name>
</gene>
<comment type="function">
    <text evidence="6">Quinone reductase that provides resistance to thiol-specific stress caused by electrophilic quinones.</text>
</comment>
<keyword evidence="3 6" id="KW-0560">Oxidoreductase</keyword>
<dbReference type="SUPFAM" id="SSF52218">
    <property type="entry name" value="Flavoproteins"/>
    <property type="match status" value="1"/>
</dbReference>
<dbReference type="Pfam" id="PF02525">
    <property type="entry name" value="Flavodoxin_2"/>
    <property type="match status" value="1"/>
</dbReference>
<dbReference type="GO" id="GO:0009055">
    <property type="term" value="F:electron transfer activity"/>
    <property type="evidence" value="ECO:0007669"/>
    <property type="project" value="UniProtKB-UniRule"/>
</dbReference>
<dbReference type="InterPro" id="IPR050104">
    <property type="entry name" value="FMN-dep_NADH:Q_OxRdtase_AzoR1"/>
</dbReference>
<reference evidence="9 10" key="1">
    <citation type="journal article" date="2021" name="Microbiol. Resour. Announc.">
        <title>Draft Genome Sequence of Coralloluteibacterium stylophorae LMG 29479T.</title>
        <authorList>
            <person name="Karlyshev A.V."/>
            <person name="Kudryashova E.B."/>
            <person name="Ariskina E.V."/>
            <person name="Conroy A.P."/>
            <person name="Abidueva E.Y."/>
        </authorList>
    </citation>
    <scope>NUCLEOTIDE SEQUENCE [LARGE SCALE GENOMIC DNA]</scope>
    <source>
        <strain evidence="9 10">LMG 29479</strain>
    </source>
</reference>
<comment type="caution">
    <text evidence="8">The sequence shown here is derived from an EMBL/GenBank/DDBJ whole genome shotgun (WGS) entry which is preliminary data.</text>
</comment>
<evidence type="ECO:0000256" key="4">
    <source>
        <dbReference type="ARBA" id="ARBA00023027"/>
    </source>
</evidence>
<keyword evidence="4 6" id="KW-0520">NAD</keyword>
<proteinExistence type="inferred from homology"/>
<dbReference type="InterPro" id="IPR029039">
    <property type="entry name" value="Flavoprotein-like_sf"/>
</dbReference>
<comment type="subunit">
    <text evidence="6">Homodimer.</text>
</comment>
<dbReference type="RefSeq" id="WP_211925697.1">
    <property type="nucleotide sequence ID" value="NZ_JAGQFT020000002.1"/>
</dbReference>
<keyword evidence="1 6" id="KW-0285">Flavoprotein</keyword>
<feature type="binding site" evidence="6">
    <location>
        <begin position="133"/>
        <end position="136"/>
    </location>
    <ligand>
        <name>FMN</name>
        <dbReference type="ChEBI" id="CHEBI:58210"/>
    </ligand>
</feature>
<dbReference type="InterPro" id="IPR003680">
    <property type="entry name" value="Flavodoxin_fold"/>
</dbReference>
<evidence type="ECO:0000313" key="9">
    <source>
        <dbReference type="EMBL" id="MBS7456009.1"/>
    </source>
</evidence>
<sequence>MSHVLLINASPRGMASPGTRLATRLASDLAANGALCTRDLEATPLPALTADYAAALVRTMPFDAPVFAASEGLVQELEASTALVIATPVHNFTVPAALKLWIDHVLRRERTFAHVEGRKVGRLADRPVFVVASSGGYIQGPRKNQDDFFSDYLRCVLATLGLHSVRFVYLQGLATPDGMHVQAQIDRATQDLADVVACDTVL</sequence>